<dbReference type="EMBL" id="MWWS01000004">
    <property type="protein sequence ID" value="OZG49828.1"/>
    <property type="molecule type" value="Genomic_DNA"/>
</dbReference>
<organism evidence="3 4">
    <name type="scientific">Bombiscardovia coagulans</name>
    <dbReference type="NCBI Taxonomy" id="686666"/>
    <lineage>
        <taxon>Bacteria</taxon>
        <taxon>Bacillati</taxon>
        <taxon>Actinomycetota</taxon>
        <taxon>Actinomycetes</taxon>
        <taxon>Bifidobacteriales</taxon>
        <taxon>Bifidobacteriaceae</taxon>
        <taxon>Bombiscardovia</taxon>
    </lineage>
</organism>
<comment type="caution">
    <text evidence="3">The sequence shown here is derived from an EMBL/GenBank/DDBJ whole genome shotgun (WGS) entry which is preliminary data.</text>
</comment>
<feature type="region of interest" description="Disordered" evidence="1">
    <location>
        <begin position="311"/>
        <end position="380"/>
    </location>
</feature>
<keyword evidence="4" id="KW-1185">Reference proteome</keyword>
<evidence type="ECO:0000313" key="3">
    <source>
        <dbReference type="EMBL" id="OZG49828.1"/>
    </source>
</evidence>
<gene>
    <name evidence="3" type="ORF">BOCO_0345</name>
</gene>
<protein>
    <recommendedName>
        <fullName evidence="5">Colicin transporter</fullName>
    </recommendedName>
</protein>
<feature type="transmembrane region" description="Helical" evidence="2">
    <location>
        <begin position="20"/>
        <end position="41"/>
    </location>
</feature>
<feature type="compositionally biased region" description="Low complexity" evidence="1">
    <location>
        <begin position="311"/>
        <end position="321"/>
    </location>
</feature>
<dbReference type="Proteomes" id="UP000216004">
    <property type="component" value="Unassembled WGS sequence"/>
</dbReference>
<sequence>MMMYNDSDSGRELLEGGFPVLWVCFLFWTHIHSVTSLRVCYQYTGNRNNCYEGATMNVANQSNDEVNETSKPLPSKTPGKKTINIQRLWVLVVAVSVVVVMVVVGVFWYQHAQQQAHQKAFSACTNAGTRAEQTSKRLTQSVQDARTLVSGGEQQVADPTTVKTLADTLHTVKEDELSVSCDPGMSTRELEHSEQAANTWNTRHAQLLTTLDHQRTVVNASRVKKTLVDAQTQLHAKKEEARKLLADSEHKVADNTCREALQQAIGEADQLSSTQADDYVKAGANLDRTMSSVTQNMNATMLVAQQPVATTPNNPAAVNAPMGTPGQGSSQPQTGSKPITPAPVTPRAPAQPQPAPAPAPRVPVPAPQQPAPSGNDDWALFPGGDHHLICNNGNCVGN</sequence>
<keyword evidence="2" id="KW-0472">Membrane</keyword>
<proteinExistence type="predicted"/>
<evidence type="ECO:0000256" key="1">
    <source>
        <dbReference type="SAM" id="MobiDB-lite"/>
    </source>
</evidence>
<feature type="compositionally biased region" description="Pro residues" evidence="1">
    <location>
        <begin position="340"/>
        <end position="370"/>
    </location>
</feature>
<evidence type="ECO:0000313" key="4">
    <source>
        <dbReference type="Proteomes" id="UP000216004"/>
    </source>
</evidence>
<keyword evidence="2" id="KW-1133">Transmembrane helix</keyword>
<name>A0A261ESK6_9BIFI</name>
<feature type="compositionally biased region" description="Polar residues" evidence="1">
    <location>
        <begin position="327"/>
        <end position="337"/>
    </location>
</feature>
<reference evidence="3 4" key="1">
    <citation type="journal article" date="2017" name="BMC Genomics">
        <title>Comparative genomic and phylogenomic analyses of the Bifidobacteriaceae family.</title>
        <authorList>
            <person name="Lugli G.A."/>
            <person name="Milani C."/>
            <person name="Turroni F."/>
            <person name="Duranti S."/>
            <person name="Mancabelli L."/>
            <person name="Mangifesta M."/>
            <person name="Ferrario C."/>
            <person name="Modesto M."/>
            <person name="Mattarelli P."/>
            <person name="Jiri K."/>
            <person name="van Sinderen D."/>
            <person name="Ventura M."/>
        </authorList>
    </citation>
    <scope>NUCLEOTIDE SEQUENCE [LARGE SCALE GENOMIC DNA]</scope>
    <source>
        <strain evidence="3 4">DSM 22924</strain>
    </source>
</reference>
<evidence type="ECO:0000256" key="2">
    <source>
        <dbReference type="SAM" id="Phobius"/>
    </source>
</evidence>
<dbReference type="AlphaFoldDB" id="A0A261ESK6"/>
<feature type="transmembrane region" description="Helical" evidence="2">
    <location>
        <begin position="88"/>
        <end position="109"/>
    </location>
</feature>
<evidence type="ECO:0008006" key="5">
    <source>
        <dbReference type="Google" id="ProtNLM"/>
    </source>
</evidence>
<accession>A0A261ESK6</accession>
<keyword evidence="2" id="KW-0812">Transmembrane</keyword>